<dbReference type="Pfam" id="PF13817">
    <property type="entry name" value="DDE_Tnp_IS66_C"/>
    <property type="match status" value="1"/>
</dbReference>
<feature type="domain" description="Transposase TnpC homeodomain" evidence="4">
    <location>
        <begin position="48"/>
        <end position="117"/>
    </location>
</feature>
<dbReference type="PANTHER" id="PTHR33678">
    <property type="entry name" value="BLL1576 PROTEIN"/>
    <property type="match status" value="1"/>
</dbReference>
<protein>
    <submittedName>
        <fullName evidence="6">IS66 family transposase</fullName>
    </submittedName>
</protein>
<evidence type="ECO:0000313" key="6">
    <source>
        <dbReference type="EMBL" id="MEX3753841.1"/>
    </source>
</evidence>
<proteinExistence type="predicted"/>
<feature type="domain" description="Transposase IS66 zinc-finger binding" evidence="3">
    <location>
        <begin position="127"/>
        <end position="166"/>
    </location>
</feature>
<reference evidence="6 7" key="1">
    <citation type="submission" date="2024-07" db="EMBL/GenBank/DDBJ databases">
        <title>A survey of Mimosa microsymbionts across Brazilian biomes reveals a high diversity of Paraburkholderia nodulating endemic species, but also that Cupriavidus is common as a symbiont of widespread species.</title>
        <authorList>
            <person name="Rouws L."/>
            <person name="Barauna A."/>
            <person name="Beukes C."/>
            <person name="Rouws J.R.C."/>
            <person name="De Faria S.M."/>
            <person name="Gross E."/>
            <person name="Bueno Dos Reis Junior F."/>
            <person name="Simon M.F."/>
            <person name="Maluk M."/>
            <person name="Odee D.W."/>
            <person name="Kenicer G."/>
            <person name="Young J.P.W."/>
            <person name="Reis V.M."/>
            <person name="Zilli J."/>
            <person name="James E.K."/>
        </authorList>
    </citation>
    <scope>NUCLEOTIDE SEQUENCE [LARGE SCALE GENOMIC DNA]</scope>
    <source>
        <strain evidence="6 7">BR14375</strain>
    </source>
</reference>
<evidence type="ECO:0000259" key="4">
    <source>
        <dbReference type="Pfam" id="PF13007"/>
    </source>
</evidence>
<keyword evidence="7" id="KW-1185">Reference proteome</keyword>
<dbReference type="RefSeq" id="WP_368580609.1">
    <property type="nucleotide sequence ID" value="NZ_JBFPKB010000031.1"/>
</dbReference>
<dbReference type="Pfam" id="PF13005">
    <property type="entry name" value="zf-IS66"/>
    <property type="match status" value="1"/>
</dbReference>
<accession>A0ABV3WKS6</accession>
<evidence type="ECO:0000313" key="7">
    <source>
        <dbReference type="Proteomes" id="UP001558535"/>
    </source>
</evidence>
<gene>
    <name evidence="6" type="ORF">AB3X84_28055</name>
</gene>
<dbReference type="Proteomes" id="UP001558535">
    <property type="component" value="Unassembled WGS sequence"/>
</dbReference>
<comment type="caution">
    <text evidence="6">The sequence shown here is derived from an EMBL/GenBank/DDBJ whole genome shotgun (WGS) entry which is preliminary data.</text>
</comment>
<dbReference type="NCBIfam" id="NF033517">
    <property type="entry name" value="transpos_IS66"/>
    <property type="match status" value="1"/>
</dbReference>
<name>A0ABV3WKS6_9BURK</name>
<dbReference type="Pfam" id="PF13007">
    <property type="entry name" value="LZ_Tnp_IS66"/>
    <property type="match status" value="1"/>
</dbReference>
<dbReference type="EMBL" id="JBFPKE010000018">
    <property type="protein sequence ID" value="MEX3753841.1"/>
    <property type="molecule type" value="Genomic_DNA"/>
</dbReference>
<organism evidence="6 7">
    <name type="scientific">Paraburkholderia phenoliruptrix</name>
    <dbReference type="NCBI Taxonomy" id="252970"/>
    <lineage>
        <taxon>Bacteria</taxon>
        <taxon>Pseudomonadati</taxon>
        <taxon>Pseudomonadota</taxon>
        <taxon>Betaproteobacteria</taxon>
        <taxon>Burkholderiales</taxon>
        <taxon>Burkholderiaceae</taxon>
        <taxon>Paraburkholderia</taxon>
    </lineage>
</organism>
<dbReference type="InterPro" id="IPR024474">
    <property type="entry name" value="Znf_dom_IS66"/>
</dbReference>
<keyword evidence="1" id="KW-0175">Coiled coil</keyword>
<feature type="domain" description="Transposase IS66 central" evidence="2">
    <location>
        <begin position="180"/>
        <end position="466"/>
    </location>
</feature>
<evidence type="ECO:0000259" key="2">
    <source>
        <dbReference type="Pfam" id="PF03050"/>
    </source>
</evidence>
<feature type="domain" description="Transposase IS66 C-terminal" evidence="5">
    <location>
        <begin position="473"/>
        <end position="510"/>
    </location>
</feature>
<sequence length="515" mass="57265">MTTADAYPDDIEALKALLLERDARIGHLEEVVESHEAANATAKAEIEHLKLLIAKLRRMQFGRSSEKLDHQSEQLELRLEELEADEGAAPIEIPKTPRIAPAQTPRKPLPEHLPRETLTHWPVSGETCTACGGPMKPLGEDISEHVPSSFRVIRHVRPKLACARCDHIARAAAPSRPIERGLAGSGLLAHVLVSKFADHVPLYRQSTIYAREGVELDRSLLAKWVGHAANLLQPLVDALRRHVMVATKLHADDTPVPVLAPGNGKKKTGRLWVYVRDDRNSGDMTPPAVWFAYTPDRKGIHPQQHLESFNGTLQADAYGGYQAIYETGRVAEAACWAHARRQFYELHAARPNALNTEALERIGALYKVEESIRGKPPDERRSCRQIHAKPLLDQLHVWLSATLGTLSRKSDTSRAILYALNRWEALTRYCGDGRLEIDNLPVERALRGVAIGRRNYLFAAADSGAERAAAIYSLIGTCKLNGIDPEAYLRHVLVRIAEHPVNRIGNLLPWNVLVT</sequence>
<evidence type="ECO:0000259" key="5">
    <source>
        <dbReference type="Pfam" id="PF13817"/>
    </source>
</evidence>
<dbReference type="InterPro" id="IPR024463">
    <property type="entry name" value="Transposase_TnpC_homeodom"/>
</dbReference>
<dbReference type="Pfam" id="PF03050">
    <property type="entry name" value="DDE_Tnp_IS66"/>
    <property type="match status" value="1"/>
</dbReference>
<evidence type="ECO:0000259" key="3">
    <source>
        <dbReference type="Pfam" id="PF13005"/>
    </source>
</evidence>
<dbReference type="PANTHER" id="PTHR33678:SF1">
    <property type="entry name" value="BLL1576 PROTEIN"/>
    <property type="match status" value="1"/>
</dbReference>
<dbReference type="InterPro" id="IPR052344">
    <property type="entry name" value="Transposase-related"/>
</dbReference>
<feature type="coiled-coil region" evidence="1">
    <location>
        <begin position="25"/>
        <end position="85"/>
    </location>
</feature>
<dbReference type="InterPro" id="IPR039552">
    <property type="entry name" value="IS66_C"/>
</dbReference>
<dbReference type="InterPro" id="IPR004291">
    <property type="entry name" value="Transposase_IS66_central"/>
</dbReference>
<evidence type="ECO:0000256" key="1">
    <source>
        <dbReference type="SAM" id="Coils"/>
    </source>
</evidence>